<dbReference type="EMBL" id="PFGC01000037">
    <property type="protein sequence ID" value="PIW36855.1"/>
    <property type="molecule type" value="Genomic_DNA"/>
</dbReference>
<evidence type="ECO:0000313" key="1">
    <source>
        <dbReference type="EMBL" id="PIW36855.1"/>
    </source>
</evidence>
<proteinExistence type="predicted"/>
<organism evidence="1 2">
    <name type="scientific">Candidatus Kerfeldbacteria bacterium CG15_BIG_FIL_POST_REV_8_21_14_020_45_12</name>
    <dbReference type="NCBI Taxonomy" id="2014247"/>
    <lineage>
        <taxon>Bacteria</taxon>
        <taxon>Candidatus Kerfeldiibacteriota</taxon>
    </lineage>
</organism>
<evidence type="ECO:0000313" key="2">
    <source>
        <dbReference type="Proteomes" id="UP000230292"/>
    </source>
</evidence>
<reference evidence="1 2" key="1">
    <citation type="submission" date="2017-09" db="EMBL/GenBank/DDBJ databases">
        <title>Depth-based differentiation of microbial function through sediment-hosted aquifers and enrichment of novel symbionts in the deep terrestrial subsurface.</title>
        <authorList>
            <person name="Probst A.J."/>
            <person name="Ladd B."/>
            <person name="Jarett J.K."/>
            <person name="Geller-Mcgrath D.E."/>
            <person name="Sieber C.M."/>
            <person name="Emerson J.B."/>
            <person name="Anantharaman K."/>
            <person name="Thomas B.C."/>
            <person name="Malmstrom R."/>
            <person name="Stieglmeier M."/>
            <person name="Klingl A."/>
            <person name="Woyke T."/>
            <person name="Ryan C.M."/>
            <person name="Banfield J.F."/>
        </authorList>
    </citation>
    <scope>NUCLEOTIDE SEQUENCE [LARGE SCALE GENOMIC DNA]</scope>
    <source>
        <strain evidence="1">CG15_BIG_FIL_POST_REV_8_21_14_020_45_12</strain>
    </source>
</reference>
<gene>
    <name evidence="1" type="ORF">COW24_02760</name>
</gene>
<dbReference type="Proteomes" id="UP000230292">
    <property type="component" value="Unassembled WGS sequence"/>
</dbReference>
<name>A0A2M7H3Q2_9BACT</name>
<comment type="caution">
    <text evidence="1">The sequence shown here is derived from an EMBL/GenBank/DDBJ whole genome shotgun (WGS) entry which is preliminary data.</text>
</comment>
<accession>A0A2M7H3Q2</accession>
<sequence>MARSVGEGDFKRRPRAIEVGRFDEAPENPLYEFDLYKQTDILEKLSFEIDRAFSHYGSVRDPIQAGHFAGIKMLAQGTALGYWHPFNVPECKKKWQENVKTEVELSNGMMSVEYGQDPTNLVLDPGALVKSMKIPEVLARVQEDDKSSLSDTNGWRSKVRLTMVGQEITPLSDGDVAIVEEMIINGDLEKYPLESVTLLFYLKVIDPVMFEKASREIFSKYSPKDLLEKCSRDKLPQAFLLMCMMQMDLVMKNGVLTCQDRKSEVKINEQTLPARNQV</sequence>
<protein>
    <submittedName>
        <fullName evidence="1">Uncharacterized protein</fullName>
    </submittedName>
</protein>
<dbReference type="AlphaFoldDB" id="A0A2M7H3Q2"/>